<dbReference type="SUPFAM" id="SSF51735">
    <property type="entry name" value="NAD(P)-binding Rossmann-fold domains"/>
    <property type="match status" value="1"/>
</dbReference>
<dbReference type="SUPFAM" id="SSF55347">
    <property type="entry name" value="Glyceraldehyde-3-phosphate dehydrogenase-like, C-terminal domain"/>
    <property type="match status" value="1"/>
</dbReference>
<dbReference type="PRINTS" id="PR00078">
    <property type="entry name" value="G3PDHDRGNASE"/>
</dbReference>
<dbReference type="Gene3D" id="3.40.50.720">
    <property type="entry name" value="NAD(P)-binding Rossmann-like Domain"/>
    <property type="match status" value="1"/>
</dbReference>
<dbReference type="EMBL" id="VGIY01000283">
    <property type="protein sequence ID" value="MBM3318182.1"/>
    <property type="molecule type" value="Genomic_DNA"/>
</dbReference>
<keyword evidence="2" id="KW-0560">Oxidoreductase</keyword>
<feature type="binding site" evidence="4">
    <location>
        <position position="315"/>
    </location>
    <ligand>
        <name>NAD(+)</name>
        <dbReference type="ChEBI" id="CHEBI:57540"/>
    </ligand>
</feature>
<dbReference type="InterPro" id="IPR020829">
    <property type="entry name" value="GlycerAld_3-P_DH_cat"/>
</dbReference>
<dbReference type="Pfam" id="PF00044">
    <property type="entry name" value="Gp_dh_N"/>
    <property type="match status" value="1"/>
</dbReference>
<evidence type="ECO:0000256" key="5">
    <source>
        <dbReference type="PIRSR" id="PIRSR000149-4"/>
    </source>
</evidence>
<evidence type="ECO:0000256" key="4">
    <source>
        <dbReference type="PIRSR" id="PIRSR000149-3"/>
    </source>
</evidence>
<comment type="similarity">
    <text evidence="1 6">Belongs to the glyceraldehyde-3-phosphate dehydrogenase family.</text>
</comment>
<keyword evidence="4" id="KW-0547">Nucleotide-binding</keyword>
<accession>A0A938BRD2</accession>
<dbReference type="Pfam" id="PF02800">
    <property type="entry name" value="Gp_dh_C"/>
    <property type="match status" value="1"/>
</dbReference>
<dbReference type="GO" id="GO:0051287">
    <property type="term" value="F:NAD binding"/>
    <property type="evidence" value="ECO:0007669"/>
    <property type="project" value="InterPro"/>
</dbReference>
<feature type="binding site" evidence="4">
    <location>
        <position position="78"/>
    </location>
    <ligand>
        <name>NAD(+)</name>
        <dbReference type="ChEBI" id="CHEBI:57540"/>
    </ligand>
</feature>
<dbReference type="FunFam" id="3.30.360.10:FF:000002">
    <property type="entry name" value="Glyceraldehyde-3-phosphate dehydrogenase"/>
    <property type="match status" value="1"/>
</dbReference>
<dbReference type="InterPro" id="IPR020831">
    <property type="entry name" value="GlycerAld/Erythrose_P_DH"/>
</dbReference>
<dbReference type="CDD" id="cd18126">
    <property type="entry name" value="GAPDH_I_C"/>
    <property type="match status" value="1"/>
</dbReference>
<comment type="caution">
    <text evidence="8">The sequence shown here is derived from an EMBL/GenBank/DDBJ whole genome shotgun (WGS) entry which is preliminary data.</text>
</comment>
<evidence type="ECO:0000256" key="2">
    <source>
        <dbReference type="ARBA" id="ARBA00023002"/>
    </source>
</evidence>
<dbReference type="Gene3D" id="3.30.360.10">
    <property type="entry name" value="Dihydrodipicolinate Reductase, domain 2"/>
    <property type="match status" value="1"/>
</dbReference>
<keyword evidence="4" id="KW-0520">NAD</keyword>
<evidence type="ECO:0000256" key="6">
    <source>
        <dbReference type="RuleBase" id="RU000397"/>
    </source>
</evidence>
<dbReference type="GO" id="GO:0016620">
    <property type="term" value="F:oxidoreductase activity, acting on the aldehyde or oxo group of donors, NAD or NADP as acceptor"/>
    <property type="evidence" value="ECO:0007669"/>
    <property type="project" value="InterPro"/>
</dbReference>
<gene>
    <name evidence="8" type="ORF">FJY75_10080</name>
</gene>
<protein>
    <submittedName>
        <fullName evidence="8">Aldehyde dehydrogenase</fullName>
    </submittedName>
</protein>
<evidence type="ECO:0000256" key="3">
    <source>
        <dbReference type="PIRSR" id="PIRSR000149-1"/>
    </source>
</evidence>
<feature type="binding site" evidence="4">
    <location>
        <begin position="12"/>
        <end position="13"/>
    </location>
    <ligand>
        <name>NAD(+)</name>
        <dbReference type="ChEBI" id="CHEBI:57540"/>
    </ligand>
</feature>
<feature type="site" description="Activates thiol group during catalysis" evidence="5">
    <location>
        <position position="179"/>
    </location>
</feature>
<feature type="binding site" evidence="4">
    <location>
        <position position="34"/>
    </location>
    <ligand>
        <name>NAD(+)</name>
        <dbReference type="ChEBI" id="CHEBI:57540"/>
    </ligand>
</feature>
<proteinExistence type="inferred from homology"/>
<dbReference type="Proteomes" id="UP000748308">
    <property type="component" value="Unassembled WGS sequence"/>
</dbReference>
<dbReference type="SMART" id="SM00846">
    <property type="entry name" value="Gp_dh_N"/>
    <property type="match status" value="1"/>
</dbReference>
<evidence type="ECO:0000256" key="1">
    <source>
        <dbReference type="ARBA" id="ARBA00007406"/>
    </source>
</evidence>
<feature type="binding site" evidence="4">
    <location>
        <position position="120"/>
    </location>
    <ligand>
        <name>NAD(+)</name>
        <dbReference type="ChEBI" id="CHEBI:57540"/>
    </ligand>
</feature>
<dbReference type="PIRSF" id="PIRSF000149">
    <property type="entry name" value="GAP_DH"/>
    <property type="match status" value="1"/>
</dbReference>
<evidence type="ECO:0000313" key="8">
    <source>
        <dbReference type="EMBL" id="MBM3318182.1"/>
    </source>
</evidence>
<feature type="domain" description="Glyceraldehyde 3-phosphate dehydrogenase NAD(P) binding" evidence="7">
    <location>
        <begin position="3"/>
        <end position="152"/>
    </location>
</feature>
<sequence length="334" mass="36935">MSVRVGLMGFGRIGRNIFRISRGLPEIEIAVISDVADPQALEYLLRFDTVHGRFGEPFKVADGFMYIGGKQIRMLAGREPGDVPWAQLGVQIVVEATGQYRTREWLQKHLDAGAQKVILTTPPRDRIEMVVVSGVNDDQLKPEHRMLSIGSCTSNAVAPIVKVLHEGFGIRQAFMTTIHAYTNDQRLADVPHSELRRSRAAAENIIPASTWSPMAVERIVPAMKGRIAGLAMNVPVQDGSVVDLVTLMEREVTRDEVNHLVWSAAQGRLRNITEFTDQPIVSSDVVGNSHSAIFDSLATMVIGGNLAKTLIWYDNGWGYAARAVELIQKLAAWW</sequence>
<dbReference type="InterPro" id="IPR020828">
    <property type="entry name" value="GlycerAld_3-P_DH_NAD(P)-bd"/>
</dbReference>
<dbReference type="CDD" id="cd05214">
    <property type="entry name" value="GAPDH_I_N"/>
    <property type="match status" value="1"/>
</dbReference>
<reference evidence="8" key="1">
    <citation type="submission" date="2019-03" db="EMBL/GenBank/DDBJ databases">
        <title>Lake Tanganyika Metagenome-Assembled Genomes (MAGs).</title>
        <authorList>
            <person name="Tran P."/>
        </authorList>
    </citation>
    <scope>NUCLEOTIDE SEQUENCE</scope>
    <source>
        <strain evidence="8">M_DeepCast_400m_m2_100</strain>
    </source>
</reference>
<evidence type="ECO:0000313" key="9">
    <source>
        <dbReference type="Proteomes" id="UP000748308"/>
    </source>
</evidence>
<dbReference type="AlphaFoldDB" id="A0A938BRD2"/>
<organism evidence="8 9">
    <name type="scientific">Eiseniibacteriota bacterium</name>
    <dbReference type="NCBI Taxonomy" id="2212470"/>
    <lineage>
        <taxon>Bacteria</taxon>
        <taxon>Candidatus Eiseniibacteriota</taxon>
    </lineage>
</organism>
<dbReference type="FunFam" id="3.40.50.720:FF:000001">
    <property type="entry name" value="Glyceraldehyde-3-phosphate dehydrogenase"/>
    <property type="match status" value="1"/>
</dbReference>
<dbReference type="PANTHER" id="PTHR43148">
    <property type="entry name" value="GLYCERALDEHYDE-3-PHOSPHATE DEHYDROGENASE 2"/>
    <property type="match status" value="1"/>
</dbReference>
<evidence type="ECO:0000259" key="7">
    <source>
        <dbReference type="SMART" id="SM00846"/>
    </source>
</evidence>
<dbReference type="InterPro" id="IPR036291">
    <property type="entry name" value="NAD(P)-bd_dom_sf"/>
</dbReference>
<name>A0A938BRD2_UNCEI</name>
<feature type="active site" description="Nucleophile" evidence="3">
    <location>
        <position position="152"/>
    </location>
</feature>